<dbReference type="PANTHER" id="PTHR22600">
    <property type="entry name" value="BETA-HEXOSAMINIDASE"/>
    <property type="match status" value="1"/>
</dbReference>
<organism evidence="11 12">
    <name type="scientific">Littorina saxatilis</name>
    <dbReference type="NCBI Taxonomy" id="31220"/>
    <lineage>
        <taxon>Eukaryota</taxon>
        <taxon>Metazoa</taxon>
        <taxon>Spiralia</taxon>
        <taxon>Lophotrochozoa</taxon>
        <taxon>Mollusca</taxon>
        <taxon>Gastropoda</taxon>
        <taxon>Caenogastropoda</taxon>
        <taxon>Littorinimorpha</taxon>
        <taxon>Littorinoidea</taxon>
        <taxon>Littorinidae</taxon>
        <taxon>Littorina</taxon>
    </lineage>
</organism>
<dbReference type="InterPro" id="IPR004866">
    <property type="entry name" value="CHB/HEX_N_dom"/>
</dbReference>
<dbReference type="InterPro" id="IPR013783">
    <property type="entry name" value="Ig-like_fold"/>
</dbReference>
<evidence type="ECO:0000256" key="6">
    <source>
        <dbReference type="ARBA" id="ARBA00030512"/>
    </source>
</evidence>
<dbReference type="Pfam" id="PF03173">
    <property type="entry name" value="CHB_HEX"/>
    <property type="match status" value="1"/>
</dbReference>
<feature type="chain" id="PRO_5043049486" description="beta-N-acetylhexosaminidase" evidence="9">
    <location>
        <begin position="23"/>
        <end position="905"/>
    </location>
</feature>
<dbReference type="SUPFAM" id="SSF49384">
    <property type="entry name" value="Carbohydrate-binding domain"/>
    <property type="match status" value="1"/>
</dbReference>
<reference evidence="11 12" key="1">
    <citation type="submission" date="2024-02" db="EMBL/GenBank/DDBJ databases">
        <title>Chromosome-scale genome assembly of the rough periwinkle Littorina saxatilis.</title>
        <authorList>
            <person name="De Jode A."/>
            <person name="Faria R."/>
            <person name="Formenti G."/>
            <person name="Sims Y."/>
            <person name="Smith T.P."/>
            <person name="Tracey A."/>
            <person name="Wood J.M.D."/>
            <person name="Zagrodzka Z.B."/>
            <person name="Johannesson K."/>
            <person name="Butlin R.K."/>
            <person name="Leder E.H."/>
        </authorList>
    </citation>
    <scope>NUCLEOTIDE SEQUENCE [LARGE SCALE GENOMIC DNA]</scope>
    <source>
        <strain evidence="11">Snail1</strain>
        <tissue evidence="11">Muscle</tissue>
    </source>
</reference>
<comment type="catalytic activity">
    <reaction evidence="1">
        <text>Hydrolysis of terminal non-reducing N-acetyl-D-hexosamine residues in N-acetyl-beta-D-hexosaminides.</text>
        <dbReference type="EC" id="3.2.1.52"/>
    </reaction>
</comment>
<dbReference type="InterPro" id="IPR029018">
    <property type="entry name" value="Hex-like_dom2"/>
</dbReference>
<dbReference type="GO" id="GO:0016020">
    <property type="term" value="C:membrane"/>
    <property type="evidence" value="ECO:0007669"/>
    <property type="project" value="TreeGrafter"/>
</dbReference>
<evidence type="ECO:0000256" key="8">
    <source>
        <dbReference type="PIRSR" id="PIRSR625705-1"/>
    </source>
</evidence>
<dbReference type="SUPFAM" id="SSF81296">
    <property type="entry name" value="E set domains"/>
    <property type="match status" value="1"/>
</dbReference>
<dbReference type="InterPro" id="IPR017853">
    <property type="entry name" value="GH"/>
</dbReference>
<evidence type="ECO:0000256" key="7">
    <source>
        <dbReference type="ARBA" id="ARBA00033000"/>
    </source>
</evidence>
<evidence type="ECO:0000313" key="11">
    <source>
        <dbReference type="EMBL" id="KAK7102432.1"/>
    </source>
</evidence>
<dbReference type="Pfam" id="PF02838">
    <property type="entry name" value="Glyco_hydro_20b"/>
    <property type="match status" value="1"/>
</dbReference>
<accession>A0AAN9BBJ7</accession>
<dbReference type="EMBL" id="JBAMIC010000010">
    <property type="protein sequence ID" value="KAK7102432.1"/>
    <property type="molecule type" value="Genomic_DNA"/>
</dbReference>
<dbReference type="SMART" id="SM01081">
    <property type="entry name" value="CHB_HEX"/>
    <property type="match status" value="1"/>
</dbReference>
<proteinExistence type="inferred from homology"/>
<dbReference type="PANTHER" id="PTHR22600:SF57">
    <property type="entry name" value="BETA-N-ACETYLHEXOSAMINIDASE"/>
    <property type="match status" value="1"/>
</dbReference>
<dbReference type="Pfam" id="PF03174">
    <property type="entry name" value="CHB_HEX_C"/>
    <property type="match status" value="1"/>
</dbReference>
<dbReference type="Gene3D" id="2.60.40.10">
    <property type="entry name" value="Immunoglobulins"/>
    <property type="match status" value="1"/>
</dbReference>
<dbReference type="Gene3D" id="3.30.379.10">
    <property type="entry name" value="Chitobiase/beta-hexosaminidase domain 2-like"/>
    <property type="match status" value="1"/>
</dbReference>
<dbReference type="SUPFAM" id="SSF55545">
    <property type="entry name" value="beta-N-acetylhexosaminidase-like domain"/>
    <property type="match status" value="1"/>
</dbReference>
<dbReference type="GO" id="GO:0005975">
    <property type="term" value="P:carbohydrate metabolic process"/>
    <property type="evidence" value="ECO:0007669"/>
    <property type="project" value="InterPro"/>
</dbReference>
<dbReference type="AlphaFoldDB" id="A0AAN9BBJ7"/>
<dbReference type="PRINTS" id="PR00738">
    <property type="entry name" value="GLHYDRLASE20"/>
</dbReference>
<keyword evidence="12" id="KW-1185">Reference proteome</keyword>
<keyword evidence="9" id="KW-0732">Signal</keyword>
<dbReference type="Gene3D" id="2.60.40.290">
    <property type="match status" value="1"/>
</dbReference>
<dbReference type="InterPro" id="IPR012291">
    <property type="entry name" value="CBM2_carb-bd_dom_sf"/>
</dbReference>
<feature type="domain" description="Chitobiase/beta-hexosaminidases N-terminal" evidence="10">
    <location>
        <begin position="35"/>
        <end position="203"/>
    </location>
</feature>
<comment type="similarity">
    <text evidence="2">Belongs to the glycosyl hydrolase 20 family.</text>
</comment>
<dbReference type="Proteomes" id="UP001374579">
    <property type="component" value="Unassembled WGS sequence"/>
</dbReference>
<evidence type="ECO:0000313" key="12">
    <source>
        <dbReference type="Proteomes" id="UP001374579"/>
    </source>
</evidence>
<dbReference type="EC" id="3.2.1.52" evidence="3"/>
<keyword evidence="4" id="KW-0378">Hydrolase</keyword>
<dbReference type="GO" id="GO:0030203">
    <property type="term" value="P:glycosaminoglycan metabolic process"/>
    <property type="evidence" value="ECO:0007669"/>
    <property type="project" value="TreeGrafter"/>
</dbReference>
<evidence type="ECO:0000256" key="1">
    <source>
        <dbReference type="ARBA" id="ARBA00001231"/>
    </source>
</evidence>
<evidence type="ECO:0000256" key="3">
    <source>
        <dbReference type="ARBA" id="ARBA00012663"/>
    </source>
</evidence>
<dbReference type="Pfam" id="PF00728">
    <property type="entry name" value="Glyco_hydro_20"/>
    <property type="match status" value="1"/>
</dbReference>
<dbReference type="InterPro" id="IPR015883">
    <property type="entry name" value="Glyco_hydro_20_cat"/>
</dbReference>
<keyword evidence="5" id="KW-0326">Glycosidase</keyword>
<evidence type="ECO:0000256" key="9">
    <source>
        <dbReference type="SAM" id="SignalP"/>
    </source>
</evidence>
<evidence type="ECO:0000256" key="4">
    <source>
        <dbReference type="ARBA" id="ARBA00022801"/>
    </source>
</evidence>
<dbReference type="GO" id="GO:0030247">
    <property type="term" value="F:polysaccharide binding"/>
    <property type="evidence" value="ECO:0007669"/>
    <property type="project" value="InterPro"/>
</dbReference>
<gene>
    <name evidence="11" type="ORF">V1264_020651</name>
</gene>
<dbReference type="CDD" id="cd02847">
    <property type="entry name" value="E_set_Chitobiase_C"/>
    <property type="match status" value="1"/>
</dbReference>
<dbReference type="GO" id="GO:0004563">
    <property type="term" value="F:beta-N-acetylhexosaminidase activity"/>
    <property type="evidence" value="ECO:0007669"/>
    <property type="project" value="UniProtKB-EC"/>
</dbReference>
<dbReference type="SUPFAM" id="SSF51445">
    <property type="entry name" value="(Trans)glycosidases"/>
    <property type="match status" value="1"/>
</dbReference>
<evidence type="ECO:0000256" key="5">
    <source>
        <dbReference type="ARBA" id="ARBA00023295"/>
    </source>
</evidence>
<dbReference type="Gene3D" id="3.20.20.80">
    <property type="entry name" value="Glycosidases"/>
    <property type="match status" value="1"/>
</dbReference>
<dbReference type="InterPro" id="IPR008965">
    <property type="entry name" value="CBM2/CBM3_carb-bd_dom_sf"/>
</dbReference>
<feature type="signal peptide" evidence="9">
    <location>
        <begin position="1"/>
        <end position="22"/>
    </location>
</feature>
<evidence type="ECO:0000256" key="2">
    <source>
        <dbReference type="ARBA" id="ARBA00006285"/>
    </source>
</evidence>
<evidence type="ECO:0000259" key="10">
    <source>
        <dbReference type="SMART" id="SM01081"/>
    </source>
</evidence>
<protein>
    <recommendedName>
        <fullName evidence="3">beta-N-acetylhexosaminidase</fullName>
        <ecNumber evidence="3">3.2.1.52</ecNumber>
    </recommendedName>
    <alternativeName>
        <fullName evidence="6">Beta-N-acetylhexosaminidase</fullName>
    </alternativeName>
    <alternativeName>
        <fullName evidence="7">N-acetyl-beta-glucosaminidase</fullName>
    </alternativeName>
</protein>
<comment type="caution">
    <text evidence="11">The sequence shown here is derived from an EMBL/GenBank/DDBJ whole genome shotgun (WGS) entry which is preliminary data.</text>
</comment>
<dbReference type="InterPro" id="IPR025705">
    <property type="entry name" value="Beta_hexosaminidase_sua/sub"/>
</dbReference>
<dbReference type="InterPro" id="IPR014756">
    <property type="entry name" value="Ig_E-set"/>
</dbReference>
<feature type="active site" description="Proton donor" evidence="8">
    <location>
        <position position="549"/>
    </location>
</feature>
<dbReference type="InterPro" id="IPR004867">
    <property type="entry name" value="CHB_C_dom"/>
</dbReference>
<name>A0AAN9BBJ7_9CAEN</name>
<dbReference type="InterPro" id="IPR015882">
    <property type="entry name" value="HEX_bac_N"/>
</dbReference>
<sequence length="905" mass="102684">MDWSAAALRQLAFLLALVSASSQSVSQETLDYMAKHVKVKYEVVDNFRDSLKTFSCQVSLTNTGDKPVPSRGWVIYWTQLNLLEPNHHPYPEGYLLPDYGIRFKHVQGGQFSMEPDEGFEEVQPGETRVIRFLSENYSVSRTDTYPNWYLAAPGLEPRTIVSTAGEELDWVGDFDAENKWKRFNYDIPEAKAYDRYDPYTAGTRYSVNEVEDLGGPKKHVIPTPAEMSVTEGSHLQLNTRDWAIFAPAKFSSEAKLLGERLGINVVNRKPKSHAIVFKSADIRVTVEGKQLSGPEAYSLTVDPAKDMVEIRSLEPQGAFYGAMSLLNLKDEDHKVPEASIVDAPRFEYRGLMLDVARNFHPMEDVLRLLDLMAQYKLNKFHFHLTDDEGWRLEIPGLEELTTVAGRRCHDLAETECLLPFLGSGPAPNPRGSGFYTIQQYKTILKYAARRHIQVIPEVDMPGHGHAAIKAMEARRKRFLAANNHTEANRFVLVDDDDPSWYKSIQLFLDNAVNPCLDSTYNFVTAVVRSLVETHADIQPLKTFHFGGDEVAKGAWDNSTACNTLLTSGFDFRNYKDLKEYFVRQVSNITHNYGLDLAAWEDGVMQKGSDPYTRSELENSKVYAYAWDNVWEWGVANRAHKLANNGFKVVMAQATHMYFDHPYEPDPEERGLYWAPRFTHTRKAFSFMPTDLYANADVARSGDPVKYDDLCGDDGEDCIELKKPENIAGIQGHLWSEVIRSRQQADYMLFPRFFALVERAWHEPAWERETENNMTRIKKRDEDWAEFANTLGYRELARLDRQGVEYRVPPPGAKMSQGKLVTNVPFPGLKVEFSDDGGATWCETSDDMPLTSGTTILLRTRSASGGRYSRHVQVRIDAANSAQSLVVTSLVILSSAFSLLFNKFFL</sequence>